<dbReference type="Gene3D" id="3.40.225.10">
    <property type="entry name" value="Class II aldolase/adducin N-terminal domain"/>
    <property type="match status" value="1"/>
</dbReference>
<dbReference type="InterPro" id="IPR001303">
    <property type="entry name" value="Aldolase_II/adducin_N"/>
</dbReference>
<dbReference type="EMBL" id="CDHN01000007">
    <property type="protein sequence ID" value="CEJ94728.1"/>
    <property type="molecule type" value="Genomic_DNA"/>
</dbReference>
<dbReference type="Pfam" id="PF00596">
    <property type="entry name" value="Aldolase_II"/>
    <property type="match status" value="1"/>
</dbReference>
<dbReference type="OrthoDB" id="3238794at2759"/>
<dbReference type="InterPro" id="IPR051017">
    <property type="entry name" value="Aldolase-II_Adducin_sf"/>
</dbReference>
<sequence>MTDTHTNGNSHANSTNGTSAADDVGKAAMDFSMFPKPPKFDDKKEEREYLKGRLAAAFRIFAKFGFDEGVAGHITCRDPIEPDTFWVNPFGVSFGLMKRSDLVRINHEGKVIDGGPCRLINRAAVMIHAAVHHARPDVLCAAHSHSIYGRTFASLGMPLSISTQDACAFYEDLALYNQFGGVVLDEEEGGHIAKAIGSKKAVILQNHGLLTTGETIESTVFWFVSLEKLCHSQLLAMAACAYPGASIKEIGEEEAKYTHKTVGSSYAGWFSAKPLFDNIAKETGEDYLE</sequence>
<feature type="region of interest" description="Disordered" evidence="1">
    <location>
        <begin position="1"/>
        <end position="21"/>
    </location>
</feature>
<name>A0A0A1TRV3_9HYPO</name>
<organism evidence="3 4">
    <name type="scientific">[Torrubiella] hemipterigena</name>
    <dbReference type="NCBI Taxonomy" id="1531966"/>
    <lineage>
        <taxon>Eukaryota</taxon>
        <taxon>Fungi</taxon>
        <taxon>Dikarya</taxon>
        <taxon>Ascomycota</taxon>
        <taxon>Pezizomycotina</taxon>
        <taxon>Sordariomycetes</taxon>
        <taxon>Hypocreomycetidae</taxon>
        <taxon>Hypocreales</taxon>
        <taxon>Clavicipitaceae</taxon>
        <taxon>Clavicipitaceae incertae sedis</taxon>
        <taxon>'Torrubiella' clade</taxon>
    </lineage>
</organism>
<accession>A0A0A1TRV3</accession>
<dbReference type="GO" id="GO:0005856">
    <property type="term" value="C:cytoskeleton"/>
    <property type="evidence" value="ECO:0007669"/>
    <property type="project" value="TreeGrafter"/>
</dbReference>
<keyword evidence="4" id="KW-1185">Reference proteome</keyword>
<dbReference type="InterPro" id="IPR036409">
    <property type="entry name" value="Aldolase_II/adducin_N_sf"/>
</dbReference>
<evidence type="ECO:0000313" key="4">
    <source>
        <dbReference type="Proteomes" id="UP000039046"/>
    </source>
</evidence>
<dbReference type="SUPFAM" id="SSF53639">
    <property type="entry name" value="AraD/HMP-PK domain-like"/>
    <property type="match status" value="1"/>
</dbReference>
<proteinExistence type="predicted"/>
<feature type="domain" description="Class II aldolase/adducin N-terminal" evidence="2">
    <location>
        <begin position="52"/>
        <end position="234"/>
    </location>
</feature>
<reference evidence="3 4" key="1">
    <citation type="journal article" date="2015" name="Genome Announc.">
        <title>Draft Genome Sequence and Gene Annotation of the Entomopathogenic Fungus Verticillium hemipterigenum.</title>
        <authorList>
            <person name="Horn F."/>
            <person name="Habel A."/>
            <person name="Scharf D.H."/>
            <person name="Dworschak J."/>
            <person name="Brakhage A.A."/>
            <person name="Guthke R."/>
            <person name="Hertweck C."/>
            <person name="Linde J."/>
        </authorList>
    </citation>
    <scope>NUCLEOTIDE SEQUENCE [LARGE SCALE GENOMIC DNA]</scope>
</reference>
<dbReference type="HOGENOM" id="CLU_006033_1_2_1"/>
<dbReference type="Proteomes" id="UP000039046">
    <property type="component" value="Unassembled WGS sequence"/>
</dbReference>
<dbReference type="GO" id="GO:0051015">
    <property type="term" value="F:actin filament binding"/>
    <property type="evidence" value="ECO:0007669"/>
    <property type="project" value="TreeGrafter"/>
</dbReference>
<dbReference type="SMART" id="SM01007">
    <property type="entry name" value="Aldolase_II"/>
    <property type="match status" value="1"/>
</dbReference>
<dbReference type="FunFam" id="3.40.225.10:FF:000009">
    <property type="entry name" value="Class II aldolase/adducin N-terminal"/>
    <property type="match status" value="1"/>
</dbReference>
<dbReference type="AlphaFoldDB" id="A0A0A1TRV3"/>
<gene>
    <name evidence="3" type="ORF">VHEMI10244</name>
</gene>
<dbReference type="NCBIfam" id="NF004855">
    <property type="entry name" value="PRK06208.1"/>
    <property type="match status" value="1"/>
</dbReference>
<feature type="compositionally biased region" description="Polar residues" evidence="1">
    <location>
        <begin position="1"/>
        <end position="19"/>
    </location>
</feature>
<evidence type="ECO:0000313" key="3">
    <source>
        <dbReference type="EMBL" id="CEJ94728.1"/>
    </source>
</evidence>
<dbReference type="STRING" id="1531966.A0A0A1TRV3"/>
<protein>
    <recommendedName>
        <fullName evidence="2">Class II aldolase/adducin N-terminal domain-containing protein</fullName>
    </recommendedName>
</protein>
<evidence type="ECO:0000259" key="2">
    <source>
        <dbReference type="SMART" id="SM01007"/>
    </source>
</evidence>
<dbReference type="PANTHER" id="PTHR10672:SF41">
    <property type="entry name" value="CLASS II ALDOLASE_ADDUCIN DOMAIN PROTEIN (AFU_ORTHOLOGUE AFUA_3G01330)"/>
    <property type="match status" value="1"/>
</dbReference>
<evidence type="ECO:0000256" key="1">
    <source>
        <dbReference type="SAM" id="MobiDB-lite"/>
    </source>
</evidence>
<dbReference type="PANTHER" id="PTHR10672">
    <property type="entry name" value="ADDUCIN"/>
    <property type="match status" value="1"/>
</dbReference>